<feature type="transmembrane region" description="Helical" evidence="1">
    <location>
        <begin position="139"/>
        <end position="162"/>
    </location>
</feature>
<keyword evidence="1" id="KW-1133">Transmembrane helix</keyword>
<feature type="transmembrane region" description="Helical" evidence="1">
    <location>
        <begin position="65"/>
        <end position="88"/>
    </location>
</feature>
<dbReference type="RefSeq" id="WP_012586241.1">
    <property type="nucleotide sequence ID" value="NC_011662.2"/>
</dbReference>
<dbReference type="Proteomes" id="UP000002186">
    <property type="component" value="Chromosome"/>
</dbReference>
<gene>
    <name evidence="3" type="ordered locus">Tmz1t_3943</name>
</gene>
<keyword evidence="1" id="KW-0472">Membrane</keyword>
<feature type="transmembrane region" description="Helical" evidence="1">
    <location>
        <begin position="39"/>
        <end position="58"/>
    </location>
</feature>
<evidence type="ECO:0000313" key="3">
    <source>
        <dbReference type="EMBL" id="ACR02526.1"/>
    </source>
</evidence>
<feature type="transmembrane region" description="Helical" evidence="1">
    <location>
        <begin position="100"/>
        <end position="127"/>
    </location>
</feature>
<accession>C4K915</accession>
<feature type="chain" id="PRO_5002939796" evidence="2">
    <location>
        <begin position="24"/>
        <end position="193"/>
    </location>
</feature>
<dbReference type="OrthoDB" id="9808192at2"/>
<name>C4K915_THASP</name>
<dbReference type="InterPro" id="IPR007038">
    <property type="entry name" value="HupE_UreJ"/>
</dbReference>
<dbReference type="EMBL" id="CP001281">
    <property type="protein sequence ID" value="ACR02526.1"/>
    <property type="molecule type" value="Genomic_DNA"/>
</dbReference>
<evidence type="ECO:0000256" key="2">
    <source>
        <dbReference type="SAM" id="SignalP"/>
    </source>
</evidence>
<evidence type="ECO:0000313" key="4">
    <source>
        <dbReference type="Proteomes" id="UP000002186"/>
    </source>
</evidence>
<dbReference type="eggNOG" id="COG2370">
    <property type="taxonomic scope" value="Bacteria"/>
</dbReference>
<dbReference type="HOGENOM" id="CLU_088877_0_1_4"/>
<dbReference type="PIRSF" id="PIRSF016919">
    <property type="entry name" value="HupE_UreJ"/>
    <property type="match status" value="1"/>
</dbReference>
<feature type="transmembrane region" description="Helical" evidence="1">
    <location>
        <begin position="174"/>
        <end position="192"/>
    </location>
</feature>
<organism evidence="3 4">
    <name type="scientific">Thauera aminoaromatica</name>
    <dbReference type="NCBI Taxonomy" id="164330"/>
    <lineage>
        <taxon>Bacteria</taxon>
        <taxon>Pseudomonadati</taxon>
        <taxon>Pseudomonadota</taxon>
        <taxon>Betaproteobacteria</taxon>
        <taxon>Rhodocyclales</taxon>
        <taxon>Zoogloeaceae</taxon>
        <taxon>Thauera</taxon>
    </lineage>
</organism>
<keyword evidence="2" id="KW-0732">Signal</keyword>
<dbReference type="Pfam" id="PF04955">
    <property type="entry name" value="HupE_UreJ"/>
    <property type="match status" value="1"/>
</dbReference>
<reference evidence="4" key="1">
    <citation type="submission" date="2009-05" db="EMBL/GenBank/DDBJ databases">
        <title>Complete sequence of chromosome of Thauera sp. MZ1T.</title>
        <authorList>
            <consortium name="US DOE Joint Genome Institute"/>
            <person name="Lucas S."/>
            <person name="Copeland A."/>
            <person name="Lapidus A."/>
            <person name="Glavina del Rio T."/>
            <person name="Dalin E."/>
            <person name="Tice H."/>
            <person name="Bruce D."/>
            <person name="Goodwin L."/>
            <person name="Pitluck S."/>
            <person name="Sims D."/>
            <person name="Brettin T."/>
            <person name="Detter J.C."/>
            <person name="Han C."/>
            <person name="Larimer F."/>
            <person name="Land M."/>
            <person name="Hauser L."/>
            <person name="Kyrpides N."/>
            <person name="Mikhailova N."/>
            <person name="Sayler G.S."/>
        </authorList>
    </citation>
    <scope>NUCLEOTIDE SEQUENCE [LARGE SCALE GENOMIC DNA]</scope>
    <source>
        <strain evidence="4">MZ1T</strain>
    </source>
</reference>
<keyword evidence="4" id="KW-1185">Reference proteome</keyword>
<protein>
    <submittedName>
        <fullName evidence="3">HupE/UreJ protein</fullName>
    </submittedName>
</protein>
<reference evidence="3 4" key="2">
    <citation type="journal article" date="2012" name="Stand. Genomic Sci.">
        <title>Complete genome sequence of Thauera aminoaromatica strain MZ1T.</title>
        <authorList>
            <person name="Jiang K."/>
            <person name="Sanseverino J."/>
            <person name="Chauhan A."/>
            <person name="Lucas S."/>
            <person name="Copeland A."/>
            <person name="Lapidus A."/>
            <person name="Del Rio T.G."/>
            <person name="Dalin E."/>
            <person name="Tice H."/>
            <person name="Bruce D."/>
            <person name="Goodwin L."/>
            <person name="Pitluck S."/>
            <person name="Sims D."/>
            <person name="Brettin T."/>
            <person name="Detter J.C."/>
            <person name="Han C."/>
            <person name="Chang Y.J."/>
            <person name="Larimer F."/>
            <person name="Land M."/>
            <person name="Hauser L."/>
            <person name="Kyrpides N.C."/>
            <person name="Mikhailova N."/>
            <person name="Moser S."/>
            <person name="Jegier P."/>
            <person name="Close D."/>
            <person name="Debruyn J.M."/>
            <person name="Wang Y."/>
            <person name="Layton A.C."/>
            <person name="Allen M.S."/>
            <person name="Sayler G.S."/>
        </authorList>
    </citation>
    <scope>NUCLEOTIDE SEQUENCE [LARGE SCALE GENOMIC DNA]</scope>
    <source>
        <strain evidence="3 4">MZ1T</strain>
    </source>
</reference>
<keyword evidence="1" id="KW-0812">Transmembrane</keyword>
<feature type="signal peptide" evidence="2">
    <location>
        <begin position="1"/>
        <end position="23"/>
    </location>
</feature>
<dbReference type="STRING" id="85643.Tmz1t_3943"/>
<evidence type="ECO:0000256" key="1">
    <source>
        <dbReference type="SAM" id="Phobius"/>
    </source>
</evidence>
<dbReference type="AlphaFoldDB" id="C4K915"/>
<sequence length="193" mass="18769">MTIRFRSVLAASALASLSGAALAHPGHAPASFASGFAHPLGGLDHLLAMLAVGLYAARQPGAARLLLPTGFVLAMLAGAGLGALGLALPAVEAGISASVLVLGLLIAFAARLPLAASLPLVAAFALFHGHAHHAEMGDATLLGYSLGFALATAALHAAGLTLARAFPDSRGGRLALRLGGGGIAGVGVALLGG</sequence>
<dbReference type="KEGG" id="tmz:Tmz1t_3943"/>
<proteinExistence type="predicted"/>